<evidence type="ECO:0000313" key="2">
    <source>
        <dbReference type="Proteomes" id="UP000317982"/>
    </source>
</evidence>
<name>A0A545APY9_9ACTN</name>
<gene>
    <name evidence="1" type="ORF">FL583_19340</name>
</gene>
<sequence length="151" mass="14993">MSPRQRLGLAAAGVLVVVALAVAGVQRPGTGDPAGRPAFVSWLARTFGGLPDVPAADVTAGCPAAGNGGGLQVDGSCELTVRDPGTTKRLRLRSTAPLRVSAPGPDGSDRRIEADVAVGKTGVAETSIALDGPGVVIVRCSCVLRVGGGDD</sequence>
<organism evidence="1 2">
    <name type="scientific">Cryptosporangium phraense</name>
    <dbReference type="NCBI Taxonomy" id="2593070"/>
    <lineage>
        <taxon>Bacteria</taxon>
        <taxon>Bacillati</taxon>
        <taxon>Actinomycetota</taxon>
        <taxon>Actinomycetes</taxon>
        <taxon>Cryptosporangiales</taxon>
        <taxon>Cryptosporangiaceae</taxon>
        <taxon>Cryptosporangium</taxon>
    </lineage>
</organism>
<accession>A0A545APY9</accession>
<dbReference type="RefSeq" id="WP_142706087.1">
    <property type="nucleotide sequence ID" value="NZ_VIRS01000013.1"/>
</dbReference>
<protein>
    <submittedName>
        <fullName evidence="1">Uncharacterized protein</fullName>
    </submittedName>
</protein>
<dbReference type="Proteomes" id="UP000317982">
    <property type="component" value="Unassembled WGS sequence"/>
</dbReference>
<evidence type="ECO:0000313" key="1">
    <source>
        <dbReference type="EMBL" id="TQS43389.1"/>
    </source>
</evidence>
<proteinExistence type="predicted"/>
<keyword evidence="2" id="KW-1185">Reference proteome</keyword>
<reference evidence="1 2" key="1">
    <citation type="submission" date="2019-07" db="EMBL/GenBank/DDBJ databases">
        <title>Cryptosporangium phraense sp. nov., isolated from plant litter.</title>
        <authorList>
            <person name="Suriyachadkun C."/>
        </authorList>
    </citation>
    <scope>NUCLEOTIDE SEQUENCE [LARGE SCALE GENOMIC DNA]</scope>
    <source>
        <strain evidence="1 2">A-T 5661</strain>
    </source>
</reference>
<dbReference type="EMBL" id="VIRS01000013">
    <property type="protein sequence ID" value="TQS43389.1"/>
    <property type="molecule type" value="Genomic_DNA"/>
</dbReference>
<comment type="caution">
    <text evidence="1">The sequence shown here is derived from an EMBL/GenBank/DDBJ whole genome shotgun (WGS) entry which is preliminary data.</text>
</comment>
<dbReference type="InParanoid" id="A0A545APY9"/>
<dbReference type="AlphaFoldDB" id="A0A545APY9"/>